<dbReference type="Gene3D" id="3.40.1390.10">
    <property type="entry name" value="MurE/MurF, N-terminal domain"/>
    <property type="match status" value="1"/>
</dbReference>
<dbReference type="NCBIfam" id="TIGR00492">
    <property type="entry name" value="alr"/>
    <property type="match status" value="1"/>
</dbReference>
<comment type="pathway">
    <text evidence="14">Amino-acid biosynthesis; D-alanine biosynthesis; D-alanine from L-alanine: step 1/1.</text>
</comment>
<evidence type="ECO:0000256" key="2">
    <source>
        <dbReference type="ARBA" id="ARBA00001933"/>
    </source>
</evidence>
<evidence type="ECO:0000256" key="15">
    <source>
        <dbReference type="PIRSR" id="PIRSR600821-50"/>
    </source>
</evidence>
<evidence type="ECO:0000256" key="9">
    <source>
        <dbReference type="ARBA" id="ARBA00022960"/>
    </source>
</evidence>
<comment type="cofactor">
    <cofactor evidence="2 14 15">
        <name>pyridoxal 5'-phosphate</name>
        <dbReference type="ChEBI" id="CHEBI:597326"/>
    </cofactor>
</comment>
<reference evidence="18 19" key="1">
    <citation type="submission" date="2019-03" db="EMBL/GenBank/DDBJ databases">
        <title>Genomic Encyclopedia of Archaeal and Bacterial Type Strains, Phase II (KMG-II): from individual species to whole genera.</title>
        <authorList>
            <person name="Goeker M."/>
        </authorList>
    </citation>
    <scope>NUCLEOTIDE SEQUENCE [LARGE SCALE GENOMIC DNA]</scope>
    <source>
        <strain evidence="18 19">RL-C</strain>
    </source>
</reference>
<dbReference type="Gene3D" id="3.90.190.20">
    <property type="entry name" value="Mur ligase, C-terminal domain"/>
    <property type="match status" value="1"/>
</dbReference>
<organism evidence="18 19">
    <name type="scientific">Acetobacteroides hydrogenigenes</name>
    <dbReference type="NCBI Taxonomy" id="979970"/>
    <lineage>
        <taxon>Bacteria</taxon>
        <taxon>Pseudomonadati</taxon>
        <taxon>Bacteroidota</taxon>
        <taxon>Bacteroidia</taxon>
        <taxon>Bacteroidales</taxon>
        <taxon>Rikenellaceae</taxon>
        <taxon>Acetobacteroides</taxon>
    </lineage>
</organism>
<proteinExistence type="inferred from homology"/>
<feature type="binding site" evidence="14 16">
    <location>
        <position position="764"/>
    </location>
    <ligand>
        <name>substrate</name>
    </ligand>
</feature>
<keyword evidence="8 14" id="KW-0663">Pyridoxal phosphate</keyword>
<dbReference type="AlphaFoldDB" id="A0A4R2EHC3"/>
<evidence type="ECO:0000256" key="14">
    <source>
        <dbReference type="HAMAP-Rule" id="MF_01201"/>
    </source>
</evidence>
<dbReference type="SUPFAM" id="SSF53623">
    <property type="entry name" value="MurD-like peptide ligases, catalytic domain"/>
    <property type="match status" value="1"/>
</dbReference>
<dbReference type="GO" id="GO:0030632">
    <property type="term" value="P:D-alanine biosynthetic process"/>
    <property type="evidence" value="ECO:0007669"/>
    <property type="project" value="UniProtKB-UniRule"/>
</dbReference>
<dbReference type="InterPro" id="IPR036565">
    <property type="entry name" value="Mur-like_cat_sf"/>
</dbReference>
<keyword evidence="12" id="KW-0131">Cell cycle</keyword>
<dbReference type="SMART" id="SM01005">
    <property type="entry name" value="Ala_racemase_C"/>
    <property type="match status" value="1"/>
</dbReference>
<dbReference type="OrthoDB" id="9801978at2"/>
<dbReference type="Pfam" id="PF01225">
    <property type="entry name" value="Mur_ligase"/>
    <property type="match status" value="1"/>
</dbReference>
<dbReference type="SUPFAM" id="SSF63418">
    <property type="entry name" value="MurE/MurF N-terminal domain"/>
    <property type="match status" value="1"/>
</dbReference>
<dbReference type="FunFam" id="3.20.20.10:FF:000002">
    <property type="entry name" value="Alanine racemase"/>
    <property type="match status" value="1"/>
</dbReference>
<dbReference type="EMBL" id="SLWB01000009">
    <property type="protein sequence ID" value="TCN66472.1"/>
    <property type="molecule type" value="Genomic_DNA"/>
</dbReference>
<feature type="modified residue" description="N6-(pyridoxal phosphate)lysine" evidence="14 15">
    <location>
        <position position="491"/>
    </location>
</feature>
<keyword evidence="9" id="KW-0133">Cell shape</keyword>
<feature type="domain" description="Alanine racemase C-terminal" evidence="17">
    <location>
        <begin position="694"/>
        <end position="818"/>
    </location>
</feature>
<dbReference type="NCBIfam" id="TIGR01143">
    <property type="entry name" value="murF"/>
    <property type="match status" value="1"/>
</dbReference>
<dbReference type="PRINTS" id="PR00992">
    <property type="entry name" value="ALARACEMASE"/>
</dbReference>
<comment type="function">
    <text evidence="14">Catalyzes the interconversion of L-alanine and D-alanine. May also act on other amino acids.</text>
</comment>
<evidence type="ECO:0000256" key="3">
    <source>
        <dbReference type="ARBA" id="ARBA00022490"/>
    </source>
</evidence>
<keyword evidence="4" id="KW-0436">Ligase</keyword>
<dbReference type="Pfam" id="PF01168">
    <property type="entry name" value="Ala_racemase_N"/>
    <property type="match status" value="1"/>
</dbReference>
<keyword evidence="10" id="KW-0573">Peptidoglycan synthesis</keyword>
<sequence>MQNYTLKDIALAVSGKLMGNPDVSVSHLIIDSRSAASPNDSIFFAIQGIHHDGHKFIADLYQKGIRSFVAVQKALPDFSKFADANFIFVENTLDALQSLAAFHRRRFSYPVVGITGSNGKTVVKEWATQLMHGEKKVVRSPRSYNSQVGVPLSVWLMSPENDVAIFEAGISKPSEMHRLEHILIPDIGIITNIGAAHQENFNTLRQKLQEKMILFEHSKVIIYQIDNSLINEEVHNIPLKGKQLFTWGTSKDASLTILKKEVAAHTMLTLSYAQETFTAEIPFTDDASVENAMHSISLLLVLGFTPELIEERVKKLIPVAMRLEQKEGINNCTIINDSYNSDISSLTIALNLLNNQKFSKRTLILSDIFQSGKSNQELYSEVARLVKEKQVDKIIGIGTAISANEAQFTGIEKRFFTSTDDFLHSYHKEDFANEAILLKGSRSFQFERISRQLERQIHQTVLEINLNALVNNLNYFRSLVKPTTKFVAMVKAFSYGSGFYEIASMLQYQRVDYLAVAFADEGVELREAGITMPIIVLNAEPGSFDLMISYNLEPEIYSKTALTRFRDAAVRAGVTCYPIHVKLDTGMHRLGFIEEDIDELIAFLKDDEQLKISSIFSHLAASDEAIHDDFTNQQISLFSRLSSRIIDKLGYHINRHILNSAGIERFPSAEFDMVRLGIGLYGVSAANQPKLEMVSTLRSTIVQTKDIPPHESVGYGRKGKVETPKRIATIPIGYADGLNRRLSNGVGKIMVKGKLAPIIGNICMDTCMIDITDIDAHEGDEVTIFGENPTIMDIASWIGTIPYEILTGISRRVKRIYIQE</sequence>
<feature type="active site" description="Proton acceptor; specific for L-alanine" evidence="14">
    <location>
        <position position="715"/>
    </location>
</feature>
<dbReference type="InterPro" id="IPR005863">
    <property type="entry name" value="UDP-N-AcMur_synth"/>
</dbReference>
<dbReference type="InterPro" id="IPR011079">
    <property type="entry name" value="Ala_racemase_C"/>
</dbReference>
<dbReference type="PANTHER" id="PTHR43024">
    <property type="entry name" value="UDP-N-ACETYLMURAMOYL-TRIPEPTIDE--D-ALANYL-D-ALANINE LIGASE"/>
    <property type="match status" value="1"/>
</dbReference>
<evidence type="ECO:0000256" key="5">
    <source>
        <dbReference type="ARBA" id="ARBA00022618"/>
    </source>
</evidence>
<evidence type="ECO:0000256" key="11">
    <source>
        <dbReference type="ARBA" id="ARBA00023235"/>
    </source>
</evidence>
<dbReference type="CDD" id="cd00430">
    <property type="entry name" value="PLPDE_III_AR"/>
    <property type="match status" value="1"/>
</dbReference>
<evidence type="ECO:0000256" key="1">
    <source>
        <dbReference type="ARBA" id="ARBA00000316"/>
    </source>
</evidence>
<evidence type="ECO:0000256" key="13">
    <source>
        <dbReference type="ARBA" id="ARBA00023316"/>
    </source>
</evidence>
<dbReference type="InterPro" id="IPR013221">
    <property type="entry name" value="Mur_ligase_cen"/>
</dbReference>
<dbReference type="InterPro" id="IPR029066">
    <property type="entry name" value="PLP-binding_barrel"/>
</dbReference>
<feature type="active site" description="Proton acceptor; specific for D-alanine" evidence="14">
    <location>
        <position position="491"/>
    </location>
</feature>
<evidence type="ECO:0000259" key="17">
    <source>
        <dbReference type="SMART" id="SM01005"/>
    </source>
</evidence>
<keyword evidence="3" id="KW-0963">Cytoplasm</keyword>
<dbReference type="GO" id="GO:0030170">
    <property type="term" value="F:pyridoxal phosphate binding"/>
    <property type="evidence" value="ECO:0007669"/>
    <property type="project" value="UniProtKB-UniRule"/>
</dbReference>
<dbReference type="InterPro" id="IPR009006">
    <property type="entry name" value="Ala_racemase/Decarboxylase_C"/>
</dbReference>
<dbReference type="GO" id="GO:0009252">
    <property type="term" value="P:peptidoglycan biosynthetic process"/>
    <property type="evidence" value="ECO:0007669"/>
    <property type="project" value="UniProtKB-KW"/>
</dbReference>
<protein>
    <recommendedName>
        <fullName evidence="14">Alanine racemase</fullName>
        <ecNumber evidence="14">5.1.1.1</ecNumber>
    </recommendedName>
</protein>
<dbReference type="UniPathway" id="UPA00042">
    <property type="reaction ID" value="UER00497"/>
</dbReference>
<comment type="similarity">
    <text evidence="14">Belongs to the alanine racemase family.</text>
</comment>
<keyword evidence="7" id="KW-0067">ATP-binding</keyword>
<evidence type="ECO:0000256" key="4">
    <source>
        <dbReference type="ARBA" id="ARBA00022598"/>
    </source>
</evidence>
<keyword evidence="11 14" id="KW-0413">Isomerase</keyword>
<dbReference type="GO" id="GO:0051301">
    <property type="term" value="P:cell division"/>
    <property type="evidence" value="ECO:0007669"/>
    <property type="project" value="UniProtKB-KW"/>
</dbReference>
<dbReference type="EC" id="5.1.1.1" evidence="14"/>
<dbReference type="SUPFAM" id="SSF50621">
    <property type="entry name" value="Alanine racemase C-terminal domain-like"/>
    <property type="match status" value="1"/>
</dbReference>
<keyword evidence="19" id="KW-1185">Reference proteome</keyword>
<evidence type="ECO:0000256" key="7">
    <source>
        <dbReference type="ARBA" id="ARBA00022840"/>
    </source>
</evidence>
<dbReference type="GO" id="GO:0047480">
    <property type="term" value="F:UDP-N-acetylmuramoyl-tripeptide-D-alanyl-D-alanine ligase activity"/>
    <property type="evidence" value="ECO:0007669"/>
    <property type="project" value="InterPro"/>
</dbReference>
<dbReference type="PANTHER" id="PTHR43024:SF1">
    <property type="entry name" value="UDP-N-ACETYLMURAMOYL-TRIPEPTIDE--D-ALANYL-D-ALANINE LIGASE"/>
    <property type="match status" value="1"/>
</dbReference>
<dbReference type="SUPFAM" id="SSF53244">
    <property type="entry name" value="MurD-like peptide ligases, peptide-binding domain"/>
    <property type="match status" value="1"/>
</dbReference>
<dbReference type="GO" id="GO:0005524">
    <property type="term" value="F:ATP binding"/>
    <property type="evidence" value="ECO:0007669"/>
    <property type="project" value="UniProtKB-KW"/>
</dbReference>
<dbReference type="GO" id="GO:0008784">
    <property type="term" value="F:alanine racemase activity"/>
    <property type="evidence" value="ECO:0007669"/>
    <property type="project" value="UniProtKB-UniRule"/>
</dbReference>
<evidence type="ECO:0000313" key="18">
    <source>
        <dbReference type="EMBL" id="TCN66472.1"/>
    </source>
</evidence>
<dbReference type="GO" id="GO:0071555">
    <property type="term" value="P:cell wall organization"/>
    <property type="evidence" value="ECO:0007669"/>
    <property type="project" value="UniProtKB-KW"/>
</dbReference>
<evidence type="ECO:0000313" key="19">
    <source>
        <dbReference type="Proteomes" id="UP000294830"/>
    </source>
</evidence>
<dbReference type="InterPro" id="IPR051046">
    <property type="entry name" value="MurCDEF_CellWall_CoF430Synth"/>
</dbReference>
<evidence type="ECO:0000256" key="16">
    <source>
        <dbReference type="PIRSR" id="PIRSR600821-52"/>
    </source>
</evidence>
<dbReference type="InterPro" id="IPR000821">
    <property type="entry name" value="Ala_racemase"/>
</dbReference>
<feature type="binding site" evidence="14 16">
    <location>
        <position position="589"/>
    </location>
    <ligand>
        <name>substrate</name>
    </ligand>
</feature>
<dbReference type="Gene3D" id="2.40.37.10">
    <property type="entry name" value="Lyase, Ornithine Decarboxylase, Chain A, domain 1"/>
    <property type="match status" value="1"/>
</dbReference>
<dbReference type="Pfam" id="PF00842">
    <property type="entry name" value="Ala_racemase_C"/>
    <property type="match status" value="1"/>
</dbReference>
<gene>
    <name evidence="18" type="ORF">CLV25_109101</name>
</gene>
<dbReference type="Gene3D" id="3.40.1190.10">
    <property type="entry name" value="Mur-like, catalytic domain"/>
    <property type="match status" value="1"/>
</dbReference>
<name>A0A4R2EHC3_9BACT</name>
<dbReference type="HAMAP" id="MF_01201">
    <property type="entry name" value="Ala_racemase"/>
    <property type="match status" value="1"/>
</dbReference>
<dbReference type="Gene3D" id="3.20.20.10">
    <property type="entry name" value="Alanine racemase"/>
    <property type="match status" value="1"/>
</dbReference>
<dbReference type="Pfam" id="PF08245">
    <property type="entry name" value="Mur_ligase_M"/>
    <property type="match status" value="1"/>
</dbReference>
<dbReference type="Proteomes" id="UP000294830">
    <property type="component" value="Unassembled WGS sequence"/>
</dbReference>
<dbReference type="InterPro" id="IPR036615">
    <property type="entry name" value="Mur_ligase_C_dom_sf"/>
</dbReference>
<dbReference type="SUPFAM" id="SSF51419">
    <property type="entry name" value="PLP-binding barrel"/>
    <property type="match status" value="1"/>
</dbReference>
<keyword evidence="13" id="KW-0961">Cell wall biogenesis/degradation</keyword>
<evidence type="ECO:0000256" key="8">
    <source>
        <dbReference type="ARBA" id="ARBA00022898"/>
    </source>
</evidence>
<accession>A0A4R2EHC3</accession>
<evidence type="ECO:0000256" key="10">
    <source>
        <dbReference type="ARBA" id="ARBA00022984"/>
    </source>
</evidence>
<dbReference type="RefSeq" id="WP_131839595.1">
    <property type="nucleotide sequence ID" value="NZ_SLWB01000009.1"/>
</dbReference>
<keyword evidence="5" id="KW-0132">Cell division</keyword>
<evidence type="ECO:0000256" key="12">
    <source>
        <dbReference type="ARBA" id="ARBA00023306"/>
    </source>
</evidence>
<evidence type="ECO:0000256" key="6">
    <source>
        <dbReference type="ARBA" id="ARBA00022741"/>
    </source>
</evidence>
<dbReference type="InterPro" id="IPR035911">
    <property type="entry name" value="MurE/MurF_N"/>
</dbReference>
<dbReference type="NCBIfam" id="NF008897">
    <property type="entry name" value="PRK11930.1"/>
    <property type="match status" value="1"/>
</dbReference>
<dbReference type="GO" id="GO:0008360">
    <property type="term" value="P:regulation of cell shape"/>
    <property type="evidence" value="ECO:0007669"/>
    <property type="project" value="UniProtKB-KW"/>
</dbReference>
<dbReference type="InterPro" id="IPR000713">
    <property type="entry name" value="Mur_ligase_N"/>
</dbReference>
<comment type="catalytic activity">
    <reaction evidence="1 14">
        <text>L-alanine = D-alanine</text>
        <dbReference type="Rhea" id="RHEA:20249"/>
        <dbReference type="ChEBI" id="CHEBI:57416"/>
        <dbReference type="ChEBI" id="CHEBI:57972"/>
        <dbReference type="EC" id="5.1.1.1"/>
    </reaction>
</comment>
<keyword evidence="6" id="KW-0547">Nucleotide-binding</keyword>
<dbReference type="InterPro" id="IPR001608">
    <property type="entry name" value="Ala_racemase_N"/>
</dbReference>
<comment type="caution">
    <text evidence="18">The sequence shown here is derived from an EMBL/GenBank/DDBJ whole genome shotgun (WGS) entry which is preliminary data.</text>
</comment>